<dbReference type="AlphaFoldDB" id="A0A1G7JTA8"/>
<evidence type="ECO:0000313" key="2">
    <source>
        <dbReference type="Proteomes" id="UP000182284"/>
    </source>
</evidence>
<name>A0A1G7JTA8_9RHOB</name>
<sequence>MPDEIVFIHCQTFSRKANRAGQCVQLVVQEGLRSGGYHPHVEDPKPLARIFGDPAGFQKIHDDHVAQRRTLAVKNGKTSKRAIRADRHSLFTVVASYPVPTAALEASPEELDRFKRWVDLAIAWVRARYGDQLKVAFAHIDEQYPHLHCWFLPDNPSADASLLHPRKRAKREVQARLKSGGVDPREEVAAGNRALKSAMRSWQDSYHRTVKRVVGLGMHVSRASNLRLMNPPFLNSGGPVPP</sequence>
<reference evidence="1 2" key="1">
    <citation type="submission" date="2016-10" db="EMBL/GenBank/DDBJ databases">
        <authorList>
            <person name="de Groot N.N."/>
        </authorList>
    </citation>
    <scope>NUCLEOTIDE SEQUENCE [LARGE SCALE GENOMIC DNA]</scope>
    <source>
        <strain evidence="1 2">DSM 27375</strain>
    </source>
</reference>
<dbReference type="OrthoDB" id="6183171at2"/>
<evidence type="ECO:0008006" key="3">
    <source>
        <dbReference type="Google" id="ProtNLM"/>
    </source>
</evidence>
<organism evidence="1 2">
    <name type="scientific">Celeribacter baekdonensis</name>
    <dbReference type="NCBI Taxonomy" id="875171"/>
    <lineage>
        <taxon>Bacteria</taxon>
        <taxon>Pseudomonadati</taxon>
        <taxon>Pseudomonadota</taxon>
        <taxon>Alphaproteobacteria</taxon>
        <taxon>Rhodobacterales</taxon>
        <taxon>Roseobacteraceae</taxon>
        <taxon>Celeribacter</taxon>
    </lineage>
</organism>
<dbReference type="RefSeq" id="WP_074642994.1">
    <property type="nucleotide sequence ID" value="NZ_FNBL01000003.1"/>
</dbReference>
<evidence type="ECO:0000313" key="1">
    <source>
        <dbReference type="EMBL" id="SDF27689.1"/>
    </source>
</evidence>
<protein>
    <recommendedName>
        <fullName evidence="3">Plasmid recombination enzyme</fullName>
    </recommendedName>
</protein>
<accession>A0A1G7JTA8</accession>
<dbReference type="Proteomes" id="UP000182284">
    <property type="component" value="Unassembled WGS sequence"/>
</dbReference>
<dbReference type="Gene3D" id="3.30.930.30">
    <property type="match status" value="1"/>
</dbReference>
<dbReference type="EMBL" id="FNBL01000003">
    <property type="protein sequence ID" value="SDF27689.1"/>
    <property type="molecule type" value="Genomic_DNA"/>
</dbReference>
<gene>
    <name evidence="1" type="ORF">SAMN04488117_103195</name>
</gene>
<proteinExistence type="predicted"/>